<dbReference type="SUPFAM" id="SSF50129">
    <property type="entry name" value="GroES-like"/>
    <property type="match status" value="1"/>
</dbReference>
<proteinExistence type="inferred from homology"/>
<evidence type="ECO:0000256" key="1">
    <source>
        <dbReference type="ARBA" id="ARBA00001947"/>
    </source>
</evidence>
<dbReference type="SUPFAM" id="SSF51735">
    <property type="entry name" value="NAD(P)-binding Rossmann-fold domains"/>
    <property type="match status" value="1"/>
</dbReference>
<protein>
    <submittedName>
        <fullName evidence="7">Zinc-binding alcohol dehydrogenase</fullName>
    </submittedName>
</protein>
<dbReference type="PANTHER" id="PTHR43350:SF19">
    <property type="entry name" value="D-GULOSIDE 3-DEHYDROGENASE"/>
    <property type="match status" value="1"/>
</dbReference>
<name>A0A6B0YSS2_9CHLR</name>
<comment type="similarity">
    <text evidence="2">Belongs to the zinc-containing alcohol dehydrogenase family.</text>
</comment>
<evidence type="ECO:0000313" key="7">
    <source>
        <dbReference type="EMBL" id="MXY94090.1"/>
    </source>
</evidence>
<dbReference type="CDD" id="cd08255">
    <property type="entry name" value="2-desacetyl-2-hydroxyethyl_bacteriochlorophyllide_like"/>
    <property type="match status" value="1"/>
</dbReference>
<evidence type="ECO:0000256" key="2">
    <source>
        <dbReference type="ARBA" id="ARBA00008072"/>
    </source>
</evidence>
<dbReference type="Pfam" id="PF00107">
    <property type="entry name" value="ADH_zinc_N"/>
    <property type="match status" value="1"/>
</dbReference>
<comment type="caution">
    <text evidence="7">The sequence shown here is derived from an EMBL/GenBank/DDBJ whole genome shotgun (WGS) entry which is preliminary data.</text>
</comment>
<evidence type="ECO:0000259" key="6">
    <source>
        <dbReference type="Pfam" id="PF00107"/>
    </source>
</evidence>
<dbReference type="GO" id="GO:0046872">
    <property type="term" value="F:metal ion binding"/>
    <property type="evidence" value="ECO:0007669"/>
    <property type="project" value="UniProtKB-KW"/>
</dbReference>
<gene>
    <name evidence="7" type="ORF">F4Y42_11670</name>
</gene>
<evidence type="ECO:0000256" key="4">
    <source>
        <dbReference type="ARBA" id="ARBA00022833"/>
    </source>
</evidence>
<accession>A0A6B0YSS2</accession>
<dbReference type="EMBL" id="VXRG01000097">
    <property type="protein sequence ID" value="MXY94090.1"/>
    <property type="molecule type" value="Genomic_DNA"/>
</dbReference>
<dbReference type="InterPro" id="IPR011032">
    <property type="entry name" value="GroES-like_sf"/>
</dbReference>
<dbReference type="InterPro" id="IPR036291">
    <property type="entry name" value="NAD(P)-bd_dom_sf"/>
</dbReference>
<dbReference type="Gene3D" id="3.90.180.10">
    <property type="entry name" value="Medium-chain alcohol dehydrogenases, catalytic domain"/>
    <property type="match status" value="2"/>
</dbReference>
<comment type="cofactor">
    <cofactor evidence="1">
        <name>Zn(2+)</name>
        <dbReference type="ChEBI" id="CHEBI:29105"/>
    </cofactor>
</comment>
<dbReference type="AlphaFoldDB" id="A0A6B0YSS2"/>
<keyword evidence="3" id="KW-0479">Metal-binding</keyword>
<sequence length="318" mass="34679">MRAIVLRTRDDNVREKVLVPDWPDPPTPHTNQVKIKTLYSGITNGTEGNQLHKGNYAPGDRLLPMPTGYQTVGRVIETGPDTRSLRVDDLIFVGKSTGGHLEYIVVAEDELLIKLPNGISQSEAAIYGMAAVALNTIRNAAPKKGETVLVVGAGCVGQVAAQFAALQGARVTICDVDDRRLDIARQVGAVEQALNVAGDAWSAHIADESFDAVLDFAGVPGMEEQLILAMKTGGQVLFIAGRDRVSYPFNLAQRRLITVKQNSHFYVDDLENLARLHSLGRIDLTSIVQDVVPAEEAERIYDTLRDRPNDLLGTVFSW</sequence>
<dbReference type="Gene3D" id="3.40.50.720">
    <property type="entry name" value="NAD(P)-binding Rossmann-like Domain"/>
    <property type="match status" value="1"/>
</dbReference>
<dbReference type="GO" id="GO:0016491">
    <property type="term" value="F:oxidoreductase activity"/>
    <property type="evidence" value="ECO:0007669"/>
    <property type="project" value="UniProtKB-KW"/>
</dbReference>
<keyword evidence="5" id="KW-0560">Oxidoreductase</keyword>
<evidence type="ECO:0000256" key="3">
    <source>
        <dbReference type="ARBA" id="ARBA00022723"/>
    </source>
</evidence>
<keyword evidence="4" id="KW-0862">Zinc</keyword>
<reference evidence="7" key="1">
    <citation type="submission" date="2019-09" db="EMBL/GenBank/DDBJ databases">
        <title>Characterisation of the sponge microbiome using genome-centric metagenomics.</title>
        <authorList>
            <person name="Engelberts J.P."/>
            <person name="Robbins S.J."/>
            <person name="De Goeij J.M."/>
            <person name="Aranda M."/>
            <person name="Bell S.C."/>
            <person name="Webster N.S."/>
        </authorList>
    </citation>
    <scope>NUCLEOTIDE SEQUENCE</scope>
    <source>
        <strain evidence="7">SB0664_bin_27</strain>
    </source>
</reference>
<dbReference type="InterPro" id="IPR013149">
    <property type="entry name" value="ADH-like_C"/>
</dbReference>
<evidence type="ECO:0000256" key="5">
    <source>
        <dbReference type="ARBA" id="ARBA00023002"/>
    </source>
</evidence>
<organism evidence="7">
    <name type="scientific">Caldilineaceae bacterium SB0664_bin_27</name>
    <dbReference type="NCBI Taxonomy" id="2605260"/>
    <lineage>
        <taxon>Bacteria</taxon>
        <taxon>Bacillati</taxon>
        <taxon>Chloroflexota</taxon>
        <taxon>Caldilineae</taxon>
        <taxon>Caldilineales</taxon>
        <taxon>Caldilineaceae</taxon>
    </lineage>
</organism>
<dbReference type="PANTHER" id="PTHR43350">
    <property type="entry name" value="NAD-DEPENDENT ALCOHOL DEHYDROGENASE"/>
    <property type="match status" value="1"/>
</dbReference>
<feature type="domain" description="Alcohol dehydrogenase-like C-terminal" evidence="6">
    <location>
        <begin position="156"/>
        <end position="259"/>
    </location>
</feature>